<dbReference type="STRING" id="1227077.SAMN04515668_4526"/>
<protein>
    <recommendedName>
        <fullName evidence="2">pPIWI-RE three-gene island domain-containing protein</fullName>
    </recommendedName>
</protein>
<accession>A0A1I6BGB9</accession>
<proteinExistence type="predicted"/>
<dbReference type="Proteomes" id="UP000199029">
    <property type="component" value="Unassembled WGS sequence"/>
</dbReference>
<dbReference type="Gene3D" id="3.40.50.300">
    <property type="entry name" value="P-loop containing nucleotide triphosphate hydrolases"/>
    <property type="match status" value="1"/>
</dbReference>
<dbReference type="RefSeq" id="WP_092678561.1">
    <property type="nucleotide sequence ID" value="NZ_FOXS01000008.1"/>
</dbReference>
<feature type="region of interest" description="Disordered" evidence="1">
    <location>
        <begin position="1080"/>
        <end position="1107"/>
    </location>
</feature>
<dbReference type="InterPro" id="IPR055254">
    <property type="entry name" value="pPIWI_RE_Z"/>
</dbReference>
<gene>
    <name evidence="3" type="ORF">SAMN04515668_4526</name>
</gene>
<dbReference type="OrthoDB" id="973800at2"/>
<evidence type="ECO:0000259" key="2">
    <source>
        <dbReference type="Pfam" id="PF18155"/>
    </source>
</evidence>
<sequence>MGKKKAPITATSYPVWRRQESIQWGCVLMEMLGETTLEFLTLLLSGARAPETGYQTAGHLRAIHNARQLVGPLVTRRAVQKAVRDLQTQASKQGYDLSFLIDAQTLAFERAPGQDVRIAEAHTRLGAPSVRSRHGLRLAVPGDAVVRLHEDTDPVNLSLRLTGFTVEPPSQHDLQRQPHTALSVSLEELRQTAARLDELDQENTSRWKAENWVSRLNKIRLQLSQTTGLVDSTQLDLAGLKHLIGLPGAGKTTLISLVCAHLAGLNKRIAVFFTSIETARGYLEKLTRYHVSTALLVGRSTETHRRHSDGLAELIATQGHAGLGETRTGTDLLAQTCPLPAFAVDEAAAWAEWRPTEAPCESLYESDSPKTRRLCPLWSQCGRVKNQRALVSANVWLGHVRSADTPVPAHTSAERLQYFELLGTTFDLVIVDEVDESQAVLDDLGALTLELGGTPESIHIQAQRVTGQALTGALPFRDQQLLYPHNYAANTFERHLIRFYEEVYSLEDKTRRELENRLLTTNYLIRQAVLLARPTLKSEYRSALYAFWDSALYTAFFRDKKPWAQAEELAAPLGLSAPEALDRWQRLVQAFGNYLHALADEDDVEGAVQELTTHFAHLIAPGKRELLAPWARLLVAVSFTVAAYQKLARITRPLAHYGILPDAAVSSDASKALRRLVPRSLLGTFSSVRYREREDRDGIVMDYLVLDSTPRLLLHRLHELGTNVLLASATSWMPDSSAYHVNVTPTYVLSPRPQTDIDVKLTYAPIRLPTRDEALRFSGGGKLQLENLRLMAEWLSTKKIAGHSALERSARALRTEAGRDRKCALVVNSYAQVQLVVRQIVRTNPALAARTRGVVKRPPEGAGAAEHYVLRGQVETLGYDDEALIIVFPMTALGRGVNIVFSTDDEDDGAAAIGSVYFLTRPHPVAGDLKLMLSSIAQETEAFDRLVYPASSLREINDVYLRDRRALHTRVMRLLTRPQSASLLPPDFLAPFSANLLIPVLQTIGRAIRKSRPAEVYFVDAAWAPKSAQGEADNEKTSVLVTMRNLLRKYLTDPDPARRAVLEALYGPFGRAFEDIAALQTDGPDLPDDEDPDFFTSSTLDDSGDLD</sequence>
<evidence type="ECO:0000313" key="4">
    <source>
        <dbReference type="Proteomes" id="UP000199029"/>
    </source>
</evidence>
<dbReference type="Pfam" id="PF18155">
    <property type="entry name" value="pPIWI_RE_Z"/>
    <property type="match status" value="1"/>
</dbReference>
<reference evidence="4" key="1">
    <citation type="submission" date="2016-10" db="EMBL/GenBank/DDBJ databases">
        <authorList>
            <person name="Varghese N."/>
            <person name="Submissions S."/>
        </authorList>
    </citation>
    <scope>NUCLEOTIDE SEQUENCE [LARGE SCALE GENOMIC DNA]</scope>
    <source>
        <strain evidence="4">OR362-8,ATCC BAA-1266,JCM 13504</strain>
    </source>
</reference>
<feature type="domain" description="pPIWI-RE three-gene island" evidence="2">
    <location>
        <begin position="21"/>
        <end position="174"/>
    </location>
</feature>
<dbReference type="SUPFAM" id="SSF52540">
    <property type="entry name" value="P-loop containing nucleoside triphosphate hydrolases"/>
    <property type="match status" value="1"/>
</dbReference>
<dbReference type="EMBL" id="FOXS01000008">
    <property type="protein sequence ID" value="SFQ79990.1"/>
    <property type="molecule type" value="Genomic_DNA"/>
</dbReference>
<evidence type="ECO:0000313" key="3">
    <source>
        <dbReference type="EMBL" id="SFQ79990.1"/>
    </source>
</evidence>
<dbReference type="AlphaFoldDB" id="A0A1I6BGB9"/>
<name>A0A1I6BGB9_HYMAR</name>
<dbReference type="InterPro" id="IPR027417">
    <property type="entry name" value="P-loop_NTPase"/>
</dbReference>
<evidence type="ECO:0000256" key="1">
    <source>
        <dbReference type="SAM" id="MobiDB-lite"/>
    </source>
</evidence>
<organism evidence="3 4">
    <name type="scientific">Hymenobacter arizonensis</name>
    <name type="common">Siccationidurans arizonensis</name>
    <dbReference type="NCBI Taxonomy" id="1227077"/>
    <lineage>
        <taxon>Bacteria</taxon>
        <taxon>Pseudomonadati</taxon>
        <taxon>Bacteroidota</taxon>
        <taxon>Cytophagia</taxon>
        <taxon>Cytophagales</taxon>
        <taxon>Hymenobacteraceae</taxon>
        <taxon>Hymenobacter</taxon>
    </lineage>
</organism>
<keyword evidence="4" id="KW-1185">Reference proteome</keyword>